<keyword evidence="2" id="KW-1133">Transmembrane helix</keyword>
<keyword evidence="3" id="KW-0732">Signal</keyword>
<feature type="region of interest" description="Disordered" evidence="1">
    <location>
        <begin position="130"/>
        <end position="208"/>
    </location>
</feature>
<evidence type="ECO:0000256" key="3">
    <source>
        <dbReference type="SAM" id="SignalP"/>
    </source>
</evidence>
<accession>A0A267GKG9</accession>
<dbReference type="AlphaFoldDB" id="A0A267GKG9"/>
<keyword evidence="2" id="KW-0812">Transmembrane</keyword>
<name>A0A267GKG9_9PLAT</name>
<feature type="transmembrane region" description="Helical" evidence="2">
    <location>
        <begin position="95"/>
        <end position="120"/>
    </location>
</feature>
<keyword evidence="2" id="KW-0472">Membrane</keyword>
<comment type="caution">
    <text evidence="4">The sequence shown here is derived from an EMBL/GenBank/DDBJ whole genome shotgun (WGS) entry which is preliminary data.</text>
</comment>
<evidence type="ECO:0000313" key="5">
    <source>
        <dbReference type="Proteomes" id="UP000215902"/>
    </source>
</evidence>
<feature type="signal peptide" evidence="3">
    <location>
        <begin position="1"/>
        <end position="18"/>
    </location>
</feature>
<dbReference type="EMBL" id="NIVC01000276">
    <property type="protein sequence ID" value="PAA86520.1"/>
    <property type="molecule type" value="Genomic_DNA"/>
</dbReference>
<dbReference type="Proteomes" id="UP000215902">
    <property type="component" value="Unassembled WGS sequence"/>
</dbReference>
<sequence length="234" mass="25188">MSILSVLITLLLAVQAYGNTCSKAGEYFDSGQQMCLRCPLPSPEIQVHMHYLSTCRDHPVCCVANWTGKPSGAPDEWRPDAKVSSPAQAADESPIWIVIGALVLAAILTVSILALILLYAKFVRAREGERQAEKGSSASVPPDVNTDEAASPCDEERRSFLHTSCHSNQHDAAAGQSAGTDSPASQQTEEREVASAGQPANHHGNEQRTNTVIDWVVYQNNASVRSSAYPESDI</sequence>
<reference evidence="4 5" key="1">
    <citation type="submission" date="2017-06" db="EMBL/GenBank/DDBJ databases">
        <title>A platform for efficient transgenesis in Macrostomum lignano, a flatworm model organism for stem cell research.</title>
        <authorList>
            <person name="Berezikov E."/>
        </authorList>
    </citation>
    <scope>NUCLEOTIDE SEQUENCE [LARGE SCALE GENOMIC DNA]</scope>
    <source>
        <strain evidence="4">DV1</strain>
        <tissue evidence="4">Whole organism</tissue>
    </source>
</reference>
<proteinExistence type="predicted"/>
<gene>
    <name evidence="4" type="ORF">BOX15_Mlig007463g1</name>
</gene>
<evidence type="ECO:0000256" key="1">
    <source>
        <dbReference type="SAM" id="MobiDB-lite"/>
    </source>
</evidence>
<keyword evidence="5" id="KW-1185">Reference proteome</keyword>
<feature type="compositionally biased region" description="Polar residues" evidence="1">
    <location>
        <begin position="177"/>
        <end position="187"/>
    </location>
</feature>
<evidence type="ECO:0000313" key="4">
    <source>
        <dbReference type="EMBL" id="PAA86520.1"/>
    </source>
</evidence>
<protein>
    <recommendedName>
        <fullName evidence="6">TNFR-Cys domain-containing protein</fullName>
    </recommendedName>
</protein>
<evidence type="ECO:0000256" key="2">
    <source>
        <dbReference type="SAM" id="Phobius"/>
    </source>
</evidence>
<organism evidence="4 5">
    <name type="scientific">Macrostomum lignano</name>
    <dbReference type="NCBI Taxonomy" id="282301"/>
    <lineage>
        <taxon>Eukaryota</taxon>
        <taxon>Metazoa</taxon>
        <taxon>Spiralia</taxon>
        <taxon>Lophotrochozoa</taxon>
        <taxon>Platyhelminthes</taxon>
        <taxon>Rhabditophora</taxon>
        <taxon>Macrostomorpha</taxon>
        <taxon>Macrostomida</taxon>
        <taxon>Macrostomidae</taxon>
        <taxon>Macrostomum</taxon>
    </lineage>
</organism>
<evidence type="ECO:0008006" key="6">
    <source>
        <dbReference type="Google" id="ProtNLM"/>
    </source>
</evidence>
<feature type="chain" id="PRO_5013283747" description="TNFR-Cys domain-containing protein" evidence="3">
    <location>
        <begin position="19"/>
        <end position="234"/>
    </location>
</feature>